<proteinExistence type="predicted"/>
<protein>
    <recommendedName>
        <fullName evidence="4">DUF5667 domain-containing protein</fullName>
    </recommendedName>
</protein>
<evidence type="ECO:0000313" key="2">
    <source>
        <dbReference type="EMBL" id="MCU4754508.1"/>
    </source>
</evidence>
<gene>
    <name evidence="2" type="ORF">OB919_21485</name>
</gene>
<accession>A0AAP2ZCK2</accession>
<keyword evidence="3" id="KW-1185">Reference proteome</keyword>
<sequence length="178" mass="19404">MADSHTIYMKYYIFVVSLLLLIGFTVATNQTTSVEPEPGLIKADSPIYNWKLAFDNIRLSLGLADPGELAHQRTSEAVTAYERGNSQAAESALDNLNEILESTDQTHSDQLNQASQLLTGVNASTPSEAEHGVETALRALEQGQNQADTANPEPDPEPEAGEPNTTSRDWIPSVPRPW</sequence>
<dbReference type="RefSeq" id="WP_342810806.1">
    <property type="nucleotide sequence ID" value="NZ_JAOPJZ010000049.1"/>
</dbReference>
<comment type="caution">
    <text evidence="2">The sequence shown here is derived from an EMBL/GenBank/DDBJ whole genome shotgun (WGS) entry which is preliminary data.</text>
</comment>
<evidence type="ECO:0000313" key="3">
    <source>
        <dbReference type="Proteomes" id="UP001321047"/>
    </source>
</evidence>
<dbReference type="EMBL" id="JAOPJZ010000049">
    <property type="protein sequence ID" value="MCU4754508.1"/>
    <property type="molecule type" value="Genomic_DNA"/>
</dbReference>
<evidence type="ECO:0008006" key="4">
    <source>
        <dbReference type="Google" id="ProtNLM"/>
    </source>
</evidence>
<name>A0AAP2ZCK2_9EURY</name>
<organism evidence="2 3">
    <name type="scientific">Natronosalvus hydrolyticus</name>
    <dbReference type="NCBI Taxonomy" id="2979988"/>
    <lineage>
        <taxon>Archaea</taxon>
        <taxon>Methanobacteriati</taxon>
        <taxon>Methanobacteriota</taxon>
        <taxon>Stenosarchaea group</taxon>
        <taxon>Halobacteria</taxon>
        <taxon>Halobacteriales</taxon>
        <taxon>Natrialbaceae</taxon>
        <taxon>Natronosalvus</taxon>
    </lineage>
</organism>
<feature type="region of interest" description="Disordered" evidence="1">
    <location>
        <begin position="140"/>
        <end position="178"/>
    </location>
</feature>
<evidence type="ECO:0000256" key="1">
    <source>
        <dbReference type="SAM" id="MobiDB-lite"/>
    </source>
</evidence>
<dbReference type="AlphaFoldDB" id="A0AAP2ZCK2"/>
<reference evidence="2 3" key="1">
    <citation type="submission" date="2022-09" db="EMBL/GenBank/DDBJ databases">
        <title>Enrichment on poylsaccharides allowed isolation of novel metabolic and taxonomic groups of Haloarchaea.</title>
        <authorList>
            <person name="Sorokin D.Y."/>
            <person name="Elcheninov A.G."/>
            <person name="Khizhniak T.V."/>
            <person name="Kolganova T.V."/>
            <person name="Kublanov I.V."/>
        </authorList>
    </citation>
    <scope>NUCLEOTIDE SEQUENCE [LARGE SCALE GENOMIC DNA]</scope>
    <source>
        <strain evidence="2 3">AArc-curdl1</strain>
    </source>
</reference>
<dbReference type="Proteomes" id="UP001321047">
    <property type="component" value="Unassembled WGS sequence"/>
</dbReference>